<dbReference type="Proteomes" id="UP000030518">
    <property type="component" value="Unassembled WGS sequence"/>
</dbReference>
<comment type="caution">
    <text evidence="2">The sequence shown here is derived from an EMBL/GenBank/DDBJ whole genome shotgun (WGS) entry which is preliminary data.</text>
</comment>
<dbReference type="STRING" id="1300345.LF41_2382"/>
<organism evidence="2 3">
    <name type="scientific">Lysobacter dokdonensis DS-58</name>
    <dbReference type="NCBI Taxonomy" id="1300345"/>
    <lineage>
        <taxon>Bacteria</taxon>
        <taxon>Pseudomonadati</taxon>
        <taxon>Pseudomonadota</taxon>
        <taxon>Gammaproteobacteria</taxon>
        <taxon>Lysobacterales</taxon>
        <taxon>Lysobacteraceae</taxon>
        <taxon>Noviluteimonas</taxon>
    </lineage>
</organism>
<dbReference type="RefSeq" id="WP_161786919.1">
    <property type="nucleotide sequence ID" value="NZ_JRKJ01000005.1"/>
</dbReference>
<dbReference type="AlphaFoldDB" id="A0A0A2WNK5"/>
<protein>
    <submittedName>
        <fullName evidence="2">Uncharacterized protein</fullName>
    </submittedName>
</protein>
<name>A0A0A2WNK5_9GAMM</name>
<evidence type="ECO:0000313" key="3">
    <source>
        <dbReference type="Proteomes" id="UP000030518"/>
    </source>
</evidence>
<evidence type="ECO:0000313" key="2">
    <source>
        <dbReference type="EMBL" id="KGQ19875.1"/>
    </source>
</evidence>
<dbReference type="PATRIC" id="fig|1300345.3.peg.953"/>
<feature type="transmembrane region" description="Helical" evidence="1">
    <location>
        <begin position="14"/>
        <end position="43"/>
    </location>
</feature>
<evidence type="ECO:0000256" key="1">
    <source>
        <dbReference type="SAM" id="Phobius"/>
    </source>
</evidence>
<proteinExistence type="predicted"/>
<keyword evidence="1" id="KW-0472">Membrane</keyword>
<accession>A0A0A2WNK5</accession>
<sequence length="49" mass="5190">MSGFIELTDKVAELVLAALVWVVAIVLSFGALYGLASVVMWFATGMEVA</sequence>
<reference evidence="2 3" key="1">
    <citation type="submission" date="2014-09" db="EMBL/GenBank/DDBJ databases">
        <title>Genome sequences of Lysobacter dokdonensis DS-58.</title>
        <authorList>
            <person name="Kim J.F."/>
            <person name="Kwak M.-J."/>
        </authorList>
    </citation>
    <scope>NUCLEOTIDE SEQUENCE [LARGE SCALE GENOMIC DNA]</scope>
    <source>
        <strain evidence="2 3">DS-58</strain>
    </source>
</reference>
<keyword evidence="1" id="KW-0812">Transmembrane</keyword>
<keyword evidence="1" id="KW-1133">Transmembrane helix</keyword>
<gene>
    <name evidence="2" type="ORF">LF41_2382</name>
</gene>
<keyword evidence="3" id="KW-1185">Reference proteome</keyword>
<dbReference type="EMBL" id="JRKJ01000005">
    <property type="protein sequence ID" value="KGQ19875.1"/>
    <property type="molecule type" value="Genomic_DNA"/>
</dbReference>